<evidence type="ECO:0000256" key="1">
    <source>
        <dbReference type="SAM" id="SignalP"/>
    </source>
</evidence>
<dbReference type="EMBL" id="QQBG01000009">
    <property type="protein sequence ID" value="RDB31709.1"/>
    <property type="molecule type" value="Genomic_DNA"/>
</dbReference>
<sequence length="174" mass="18605">MFRKLALLTSTLLSATVTPLFAVDNIPTEAINASQNLIITLIGESFFSLDKTQMEVIFDASEGLLQEKIVSSGYKIVNIGLPREITGAVDHVPNGISITATMGVPDSVFGDIQPISVPDVVMSTTPQLMLQQINRVMGNGIVSYKVQCDVNIASPTELQAHVVVVSYVMAVATP</sequence>
<protein>
    <submittedName>
        <fullName evidence="2">Uncharacterized protein</fullName>
    </submittedName>
</protein>
<dbReference type="RefSeq" id="WP_114544184.1">
    <property type="nucleotide sequence ID" value="NZ_QQBG01000009.1"/>
</dbReference>
<keyword evidence="1" id="KW-0732">Signal</keyword>
<name>A0A369KAS2_9BACT</name>
<organism evidence="2 3">
    <name type="scientific">Candidatus Similichlamydia laticola</name>
    <dbReference type="NCBI Taxonomy" id="2170265"/>
    <lineage>
        <taxon>Bacteria</taxon>
        <taxon>Pseudomonadati</taxon>
        <taxon>Chlamydiota</taxon>
        <taxon>Chlamydiia</taxon>
        <taxon>Parachlamydiales</taxon>
        <taxon>Candidatus Parilichlamydiaceae</taxon>
        <taxon>Candidatus Similichlamydia</taxon>
    </lineage>
</organism>
<proteinExistence type="predicted"/>
<comment type="caution">
    <text evidence="2">The sequence shown here is derived from an EMBL/GenBank/DDBJ whole genome shotgun (WGS) entry which is preliminary data.</text>
</comment>
<dbReference type="AlphaFoldDB" id="A0A369KAS2"/>
<accession>A0A369KAS2</accession>
<feature type="signal peptide" evidence="1">
    <location>
        <begin position="1"/>
        <end position="22"/>
    </location>
</feature>
<reference evidence="2 3" key="1">
    <citation type="submission" date="2018-07" db="EMBL/GenBank/DDBJ databases">
        <title>Comparative genomics of the Candidatus Parilichlamydiaceae reveals evidence of convergent evolution and genome reduction in the phylum Chlamydiae.</title>
        <authorList>
            <person name="Taylor-Brown A."/>
            <person name="Polkinghorne A."/>
        </authorList>
    </citation>
    <scope>NUCLEOTIDE SEQUENCE [LARGE SCALE GENOMIC DNA]</scope>
    <source>
        <strain evidence="2 3">Hat2</strain>
    </source>
</reference>
<keyword evidence="3" id="KW-1185">Reference proteome</keyword>
<dbReference type="Proteomes" id="UP000253816">
    <property type="component" value="Unassembled WGS sequence"/>
</dbReference>
<evidence type="ECO:0000313" key="2">
    <source>
        <dbReference type="EMBL" id="RDB31709.1"/>
    </source>
</evidence>
<evidence type="ECO:0000313" key="3">
    <source>
        <dbReference type="Proteomes" id="UP000253816"/>
    </source>
</evidence>
<gene>
    <name evidence="2" type="ORF">HAT2_00218</name>
</gene>
<feature type="chain" id="PRO_5016596467" evidence="1">
    <location>
        <begin position="23"/>
        <end position="174"/>
    </location>
</feature>